<dbReference type="Pfam" id="PF13857">
    <property type="entry name" value="Ank_5"/>
    <property type="match status" value="1"/>
</dbReference>
<reference evidence="4" key="1">
    <citation type="submission" date="2021-11" db="EMBL/GenBank/DDBJ databases">
        <authorList>
            <consortium name="Genoscope - CEA"/>
            <person name="William W."/>
        </authorList>
    </citation>
    <scope>NUCLEOTIDE SEQUENCE</scope>
</reference>
<dbReference type="EMBL" id="CAKKNE010000004">
    <property type="protein sequence ID" value="CAH0374822.1"/>
    <property type="molecule type" value="Genomic_DNA"/>
</dbReference>
<evidence type="ECO:0000313" key="4">
    <source>
        <dbReference type="EMBL" id="CAH0374822.1"/>
    </source>
</evidence>
<gene>
    <name evidence="4" type="ORF">PECAL_4P21250</name>
</gene>
<dbReference type="InterPro" id="IPR001683">
    <property type="entry name" value="PX_dom"/>
</dbReference>
<dbReference type="InterPro" id="IPR036871">
    <property type="entry name" value="PX_dom_sf"/>
</dbReference>
<dbReference type="OrthoDB" id="194358at2759"/>
<name>A0A8J2SV33_9STRA</name>
<evidence type="ECO:0000256" key="2">
    <source>
        <dbReference type="SAM" id="MobiDB-lite"/>
    </source>
</evidence>
<accession>A0A8J2SV33</accession>
<dbReference type="CDD" id="cd06093">
    <property type="entry name" value="PX_domain"/>
    <property type="match status" value="1"/>
</dbReference>
<keyword evidence="5" id="KW-1185">Reference proteome</keyword>
<comment type="caution">
    <text evidence="4">The sequence shown here is derived from an EMBL/GenBank/DDBJ whole genome shotgun (WGS) entry which is preliminary data.</text>
</comment>
<protein>
    <recommendedName>
        <fullName evidence="3">PX domain-containing protein</fullName>
    </recommendedName>
</protein>
<dbReference type="Proteomes" id="UP000789595">
    <property type="component" value="Unassembled WGS sequence"/>
</dbReference>
<dbReference type="PROSITE" id="PS50088">
    <property type="entry name" value="ANK_REPEAT"/>
    <property type="match status" value="1"/>
</dbReference>
<dbReference type="PROSITE" id="PS50195">
    <property type="entry name" value="PX"/>
    <property type="match status" value="1"/>
</dbReference>
<dbReference type="InterPro" id="IPR036770">
    <property type="entry name" value="Ankyrin_rpt-contain_sf"/>
</dbReference>
<sequence>MDIRIVDVEWALDDAGATYQAYVVEIARGLKTWAVRRRYSAFDDLRRAVSKELGPLASPFPGKNLFGRADPAKRQRELEAWLRELALAVAPAPAAYAAFTSFIREPPDAAPKATPPEKPARRSIVEPPAPAPEPPKPPSPPKWDPSFMSSDPLAGLADALPEPLPPKPAPKPKPPPKPPRAQKPEGEAVRKFPQTTARATFLTGGAKTYAATGEGLRDAIKAGDLNGVKDVLARDSSLASYQDRQTESMLHLAALFDHASIALALAAHGADPTVTNAAGESALDVAQPSLRSKLTAAREAWKQSSN</sequence>
<dbReference type="Pfam" id="PF00787">
    <property type="entry name" value="PX"/>
    <property type="match status" value="1"/>
</dbReference>
<dbReference type="InterPro" id="IPR002110">
    <property type="entry name" value="Ankyrin_rpt"/>
</dbReference>
<dbReference type="Gene3D" id="3.30.1520.10">
    <property type="entry name" value="Phox-like domain"/>
    <property type="match status" value="1"/>
</dbReference>
<proteinExistence type="predicted"/>
<feature type="compositionally biased region" description="Low complexity" evidence="2">
    <location>
        <begin position="152"/>
        <end position="161"/>
    </location>
</feature>
<dbReference type="AlphaFoldDB" id="A0A8J2SV33"/>
<organism evidence="4 5">
    <name type="scientific">Pelagomonas calceolata</name>
    <dbReference type="NCBI Taxonomy" id="35677"/>
    <lineage>
        <taxon>Eukaryota</taxon>
        <taxon>Sar</taxon>
        <taxon>Stramenopiles</taxon>
        <taxon>Ochrophyta</taxon>
        <taxon>Pelagophyceae</taxon>
        <taxon>Pelagomonadales</taxon>
        <taxon>Pelagomonadaceae</taxon>
        <taxon>Pelagomonas</taxon>
    </lineage>
</organism>
<feature type="compositionally biased region" description="Pro residues" evidence="2">
    <location>
        <begin position="162"/>
        <end position="181"/>
    </location>
</feature>
<evidence type="ECO:0000259" key="3">
    <source>
        <dbReference type="PROSITE" id="PS50195"/>
    </source>
</evidence>
<dbReference type="SUPFAM" id="SSF64268">
    <property type="entry name" value="PX domain"/>
    <property type="match status" value="1"/>
</dbReference>
<dbReference type="SUPFAM" id="SSF48403">
    <property type="entry name" value="Ankyrin repeat"/>
    <property type="match status" value="1"/>
</dbReference>
<evidence type="ECO:0000256" key="1">
    <source>
        <dbReference type="PROSITE-ProRule" id="PRU00023"/>
    </source>
</evidence>
<keyword evidence="1" id="KW-0040">ANK repeat</keyword>
<feature type="repeat" description="ANK" evidence="1">
    <location>
        <begin position="245"/>
        <end position="277"/>
    </location>
</feature>
<dbReference type="GO" id="GO:0035091">
    <property type="term" value="F:phosphatidylinositol binding"/>
    <property type="evidence" value="ECO:0007669"/>
    <property type="project" value="InterPro"/>
</dbReference>
<feature type="compositionally biased region" description="Pro residues" evidence="2">
    <location>
        <begin position="127"/>
        <end position="143"/>
    </location>
</feature>
<evidence type="ECO:0000313" key="5">
    <source>
        <dbReference type="Proteomes" id="UP000789595"/>
    </source>
</evidence>
<feature type="region of interest" description="Disordered" evidence="2">
    <location>
        <begin position="107"/>
        <end position="196"/>
    </location>
</feature>
<dbReference type="Gene3D" id="1.25.40.20">
    <property type="entry name" value="Ankyrin repeat-containing domain"/>
    <property type="match status" value="1"/>
</dbReference>
<feature type="domain" description="PX" evidence="3">
    <location>
        <begin position="1"/>
        <end position="109"/>
    </location>
</feature>